<accession>A0A7K1L7Q1</accession>
<evidence type="ECO:0000313" key="4">
    <source>
        <dbReference type="Proteomes" id="UP000432015"/>
    </source>
</evidence>
<feature type="signal peptide" evidence="2">
    <location>
        <begin position="1"/>
        <end position="24"/>
    </location>
</feature>
<keyword evidence="4" id="KW-1185">Reference proteome</keyword>
<name>A0A7K1L7Q1_9ACTN</name>
<reference evidence="3 4" key="1">
    <citation type="submission" date="2019-11" db="EMBL/GenBank/DDBJ databases">
        <authorList>
            <person name="Cao P."/>
        </authorList>
    </citation>
    <scope>NUCLEOTIDE SEQUENCE [LARGE SCALE GENOMIC DNA]</scope>
    <source>
        <strain evidence="3 4">NEAU-AAG5</strain>
    </source>
</reference>
<comment type="caution">
    <text evidence="3">The sequence shown here is derived from an EMBL/GenBank/DDBJ whole genome shotgun (WGS) entry which is preliminary data.</text>
</comment>
<dbReference type="EMBL" id="WOFH01000011">
    <property type="protein sequence ID" value="MUN40449.1"/>
    <property type="molecule type" value="Genomic_DNA"/>
</dbReference>
<dbReference type="Proteomes" id="UP000432015">
    <property type="component" value="Unassembled WGS sequence"/>
</dbReference>
<dbReference type="AlphaFoldDB" id="A0A7K1L7Q1"/>
<keyword evidence="2" id="KW-0732">Signal</keyword>
<evidence type="ECO:0000256" key="1">
    <source>
        <dbReference type="SAM" id="MobiDB-lite"/>
    </source>
</evidence>
<sequence>MWALTITCVLSAAISVVGAGTAHAGLMQFENGFEGDQSTSWESDSAGDGSAGIEINSGNARTGANNGWVRGQFGGASEKTWVYTAGVPNVAGAGCVAQIYVRPRLRTTLVLEIWTPSGGKRYSVDRTVDGGGWQRVYTDRWPLFGEQNMQFRIVLHGSGDAGVNWVRLDDLVMQCYW</sequence>
<feature type="region of interest" description="Disordered" evidence="1">
    <location>
        <begin position="35"/>
        <end position="54"/>
    </location>
</feature>
<evidence type="ECO:0008006" key="5">
    <source>
        <dbReference type="Google" id="ProtNLM"/>
    </source>
</evidence>
<evidence type="ECO:0000313" key="3">
    <source>
        <dbReference type="EMBL" id="MUN40449.1"/>
    </source>
</evidence>
<dbReference type="RefSeq" id="WP_156219582.1">
    <property type="nucleotide sequence ID" value="NZ_WOFH01000011.1"/>
</dbReference>
<proteinExistence type="predicted"/>
<organism evidence="3 4">
    <name type="scientific">Actinomadura litoris</name>
    <dbReference type="NCBI Taxonomy" id="2678616"/>
    <lineage>
        <taxon>Bacteria</taxon>
        <taxon>Bacillati</taxon>
        <taxon>Actinomycetota</taxon>
        <taxon>Actinomycetes</taxon>
        <taxon>Streptosporangiales</taxon>
        <taxon>Thermomonosporaceae</taxon>
        <taxon>Actinomadura</taxon>
    </lineage>
</organism>
<gene>
    <name evidence="3" type="ORF">GNZ18_28185</name>
</gene>
<feature type="chain" id="PRO_5029458291" description="CBM11 domain-containing protein" evidence="2">
    <location>
        <begin position="25"/>
        <end position="177"/>
    </location>
</feature>
<protein>
    <recommendedName>
        <fullName evidence="5">CBM11 domain-containing protein</fullName>
    </recommendedName>
</protein>
<evidence type="ECO:0000256" key="2">
    <source>
        <dbReference type="SAM" id="SignalP"/>
    </source>
</evidence>